<dbReference type="NCBIfam" id="TIGR00526">
    <property type="entry name" value="folB_dom"/>
    <property type="match status" value="1"/>
</dbReference>
<evidence type="ECO:0000313" key="9">
    <source>
        <dbReference type="EMBL" id="SDS48461.1"/>
    </source>
</evidence>
<dbReference type="UniPathway" id="UPA00077">
    <property type="reaction ID" value="UER00154"/>
</dbReference>
<dbReference type="InterPro" id="IPR006157">
    <property type="entry name" value="FolB_dom"/>
</dbReference>
<dbReference type="AlphaFoldDB" id="A0A1H1SKK7"/>
<comment type="function">
    <text evidence="6">Catalyzes the conversion of 7,8-dihydroneopterin to 6-hydroxymethyl-7,8-dihydropterin.</text>
</comment>
<evidence type="ECO:0000256" key="7">
    <source>
        <dbReference type="SAM" id="MobiDB-lite"/>
    </source>
</evidence>
<dbReference type="SUPFAM" id="SSF55620">
    <property type="entry name" value="Tetrahydrobiopterin biosynthesis enzymes-like"/>
    <property type="match status" value="1"/>
</dbReference>
<dbReference type="NCBIfam" id="TIGR00525">
    <property type="entry name" value="folB"/>
    <property type="match status" value="1"/>
</dbReference>
<dbReference type="PANTHER" id="PTHR42844">
    <property type="entry name" value="DIHYDRONEOPTERIN ALDOLASE 1-RELATED"/>
    <property type="match status" value="1"/>
</dbReference>
<dbReference type="SMART" id="SM00905">
    <property type="entry name" value="FolB"/>
    <property type="match status" value="1"/>
</dbReference>
<evidence type="ECO:0000256" key="4">
    <source>
        <dbReference type="ARBA" id="ARBA00022909"/>
    </source>
</evidence>
<keyword evidence="5 6" id="KW-0456">Lyase</keyword>
<dbReference type="CDD" id="cd00534">
    <property type="entry name" value="DHNA_DHNTPE"/>
    <property type="match status" value="1"/>
</dbReference>
<dbReference type="RefSeq" id="WP_231920269.1">
    <property type="nucleotide sequence ID" value="NZ_LT629772.1"/>
</dbReference>
<protein>
    <recommendedName>
        <fullName evidence="6">7,8-dihydroneopterin aldolase</fullName>
        <ecNumber evidence="6">4.1.2.25</ecNumber>
    </recommendedName>
</protein>
<comment type="similarity">
    <text evidence="3 6">Belongs to the DHNA family.</text>
</comment>
<sequence>MTVDDRATAPMAGEPAPDAARTMPDRTTTVTDRVSLRGISGFGNHGVFDFERENGQRFVVDVTCWLDLGRAAASDDLTDTLDYGTLAQAIVADIEGPPLNLIEALAGRIAGSCLDSPLVESVEVTVHKPEAPIDVITAAKRHAEVADVAVTLTRSRTRD</sequence>
<dbReference type="PANTHER" id="PTHR42844:SF1">
    <property type="entry name" value="DIHYDRONEOPTERIN ALDOLASE 1-RELATED"/>
    <property type="match status" value="1"/>
</dbReference>
<dbReference type="GO" id="GO:0046656">
    <property type="term" value="P:folic acid biosynthetic process"/>
    <property type="evidence" value="ECO:0007669"/>
    <property type="project" value="UniProtKB-UniRule"/>
</dbReference>
<feature type="domain" description="Dihydroneopterin aldolase/epimerase" evidence="8">
    <location>
        <begin position="34"/>
        <end position="154"/>
    </location>
</feature>
<proteinExistence type="inferred from homology"/>
<gene>
    <name evidence="9" type="ORF">SAMN04489812_2049</name>
</gene>
<comment type="catalytic activity">
    <reaction evidence="1 6">
        <text>7,8-dihydroneopterin = 6-hydroxymethyl-7,8-dihydropterin + glycolaldehyde</text>
        <dbReference type="Rhea" id="RHEA:10540"/>
        <dbReference type="ChEBI" id="CHEBI:17001"/>
        <dbReference type="ChEBI" id="CHEBI:17071"/>
        <dbReference type="ChEBI" id="CHEBI:44841"/>
        <dbReference type="EC" id="4.1.2.25"/>
    </reaction>
</comment>
<reference evidence="9 10" key="1">
    <citation type="submission" date="2016-10" db="EMBL/GenBank/DDBJ databases">
        <authorList>
            <person name="de Groot N.N."/>
        </authorList>
    </citation>
    <scope>NUCLEOTIDE SEQUENCE [LARGE SCALE GENOMIC DNA]</scope>
    <source>
        <strain evidence="9 10">DSM 21800</strain>
    </source>
</reference>
<evidence type="ECO:0000313" key="10">
    <source>
        <dbReference type="Proteomes" id="UP000199103"/>
    </source>
</evidence>
<dbReference type="GO" id="GO:0004150">
    <property type="term" value="F:dihydroneopterin aldolase activity"/>
    <property type="evidence" value="ECO:0007669"/>
    <property type="project" value="UniProtKB-UniRule"/>
</dbReference>
<dbReference type="GO" id="GO:0005737">
    <property type="term" value="C:cytoplasm"/>
    <property type="evidence" value="ECO:0007669"/>
    <property type="project" value="TreeGrafter"/>
</dbReference>
<keyword evidence="10" id="KW-1185">Reference proteome</keyword>
<feature type="region of interest" description="Disordered" evidence="7">
    <location>
        <begin position="1"/>
        <end position="26"/>
    </location>
</feature>
<name>A0A1H1SKK7_9ACTN</name>
<evidence type="ECO:0000256" key="2">
    <source>
        <dbReference type="ARBA" id="ARBA00005013"/>
    </source>
</evidence>
<comment type="pathway">
    <text evidence="2 6">Cofactor biosynthesis; tetrahydrofolate biosynthesis; 2-amino-4-hydroxy-6-hydroxymethyl-7,8-dihydropteridine diphosphate from 7,8-dihydroneopterin triphosphate: step 3/4.</text>
</comment>
<dbReference type="STRING" id="630515.SAMN04489812_2049"/>
<evidence type="ECO:0000256" key="3">
    <source>
        <dbReference type="ARBA" id="ARBA00005708"/>
    </source>
</evidence>
<keyword evidence="4 6" id="KW-0289">Folate biosynthesis</keyword>
<dbReference type="EC" id="4.1.2.25" evidence="6"/>
<dbReference type="InterPro" id="IPR043133">
    <property type="entry name" value="GTP-CH-I_C/QueF"/>
</dbReference>
<accession>A0A1H1SKK7</accession>
<organism evidence="9 10">
    <name type="scientific">Microlunatus soli</name>
    <dbReference type="NCBI Taxonomy" id="630515"/>
    <lineage>
        <taxon>Bacteria</taxon>
        <taxon>Bacillati</taxon>
        <taxon>Actinomycetota</taxon>
        <taxon>Actinomycetes</taxon>
        <taxon>Propionibacteriales</taxon>
        <taxon>Propionibacteriaceae</taxon>
        <taxon>Microlunatus</taxon>
    </lineage>
</organism>
<dbReference type="InterPro" id="IPR006156">
    <property type="entry name" value="Dihydroneopterin_aldolase"/>
</dbReference>
<evidence type="ECO:0000256" key="1">
    <source>
        <dbReference type="ARBA" id="ARBA00001353"/>
    </source>
</evidence>
<dbReference type="Pfam" id="PF02152">
    <property type="entry name" value="FolB"/>
    <property type="match status" value="1"/>
</dbReference>
<dbReference type="Proteomes" id="UP000199103">
    <property type="component" value="Chromosome I"/>
</dbReference>
<evidence type="ECO:0000259" key="8">
    <source>
        <dbReference type="SMART" id="SM00905"/>
    </source>
</evidence>
<evidence type="ECO:0000256" key="5">
    <source>
        <dbReference type="ARBA" id="ARBA00023239"/>
    </source>
</evidence>
<dbReference type="Gene3D" id="3.30.1130.10">
    <property type="match status" value="1"/>
</dbReference>
<evidence type="ECO:0000256" key="6">
    <source>
        <dbReference type="RuleBase" id="RU362079"/>
    </source>
</evidence>
<dbReference type="GO" id="GO:0046654">
    <property type="term" value="P:tetrahydrofolate biosynthetic process"/>
    <property type="evidence" value="ECO:0007669"/>
    <property type="project" value="UniProtKB-UniRule"/>
</dbReference>
<dbReference type="EMBL" id="LT629772">
    <property type="protein sequence ID" value="SDS48461.1"/>
    <property type="molecule type" value="Genomic_DNA"/>
</dbReference>